<protein>
    <recommendedName>
        <fullName evidence="3">CBS domain-containing protein</fullName>
    </recommendedName>
</protein>
<dbReference type="InterPro" id="IPR051257">
    <property type="entry name" value="Diverse_CBS-Domain"/>
</dbReference>
<dbReference type="SUPFAM" id="SSF54631">
    <property type="entry name" value="CBS-domain pair"/>
    <property type="match status" value="1"/>
</dbReference>
<dbReference type="AlphaFoldDB" id="A0A2M8F9C2"/>
<dbReference type="Pfam" id="PF00571">
    <property type="entry name" value="CBS"/>
    <property type="match status" value="2"/>
</dbReference>
<dbReference type="PANTHER" id="PTHR43080:SF2">
    <property type="entry name" value="CBS DOMAIN-CONTAINING PROTEIN"/>
    <property type="match status" value="1"/>
</dbReference>
<evidence type="ECO:0000259" key="3">
    <source>
        <dbReference type="PROSITE" id="PS51371"/>
    </source>
</evidence>
<feature type="domain" description="CBS" evidence="3">
    <location>
        <begin position="22"/>
        <end position="79"/>
    </location>
</feature>
<reference evidence="5" key="1">
    <citation type="submission" date="2017-09" db="EMBL/GenBank/DDBJ databases">
        <title>Depth-based differentiation of microbial function through sediment-hosted aquifers and enrichment of novel symbionts in the deep terrestrial subsurface.</title>
        <authorList>
            <person name="Probst A.J."/>
            <person name="Ladd B."/>
            <person name="Jarett J.K."/>
            <person name="Geller-Mcgrath D.E."/>
            <person name="Sieber C.M.K."/>
            <person name="Emerson J.B."/>
            <person name="Anantharaman K."/>
            <person name="Thomas B.C."/>
            <person name="Malmstrom R."/>
            <person name="Stieglmeier M."/>
            <person name="Klingl A."/>
            <person name="Woyke T."/>
            <person name="Ryan C.M."/>
            <person name="Banfield J.F."/>
        </authorList>
    </citation>
    <scope>NUCLEOTIDE SEQUENCE [LARGE SCALE GENOMIC DNA]</scope>
</reference>
<dbReference type="EMBL" id="PFRH01000122">
    <property type="protein sequence ID" value="PJC52269.1"/>
    <property type="molecule type" value="Genomic_DNA"/>
</dbReference>
<feature type="domain" description="CBS" evidence="3">
    <location>
        <begin position="108"/>
        <end position="164"/>
    </location>
</feature>
<gene>
    <name evidence="4" type="ORF">CO030_03765</name>
</gene>
<dbReference type="PANTHER" id="PTHR43080">
    <property type="entry name" value="CBS DOMAIN-CONTAINING PROTEIN CBSX3, MITOCHONDRIAL"/>
    <property type="match status" value="1"/>
</dbReference>
<organism evidence="4 5">
    <name type="scientific">Candidatus Magasanikbacteria bacterium CG_4_9_14_0_2_um_filter_42_11</name>
    <dbReference type="NCBI Taxonomy" id="1974643"/>
    <lineage>
        <taxon>Bacteria</taxon>
        <taxon>Candidatus Magasanikiibacteriota</taxon>
    </lineage>
</organism>
<name>A0A2M8F9C2_9BACT</name>
<dbReference type="InterPro" id="IPR046342">
    <property type="entry name" value="CBS_dom_sf"/>
</dbReference>
<evidence type="ECO:0000256" key="1">
    <source>
        <dbReference type="ARBA" id="ARBA00023122"/>
    </source>
</evidence>
<dbReference type="Gene3D" id="3.10.580.10">
    <property type="entry name" value="CBS-domain"/>
    <property type="match status" value="1"/>
</dbReference>
<dbReference type="Proteomes" id="UP000231456">
    <property type="component" value="Unassembled WGS sequence"/>
</dbReference>
<evidence type="ECO:0000313" key="4">
    <source>
        <dbReference type="EMBL" id="PJC52269.1"/>
    </source>
</evidence>
<dbReference type="InterPro" id="IPR000644">
    <property type="entry name" value="CBS_dom"/>
</dbReference>
<dbReference type="PROSITE" id="PS51371">
    <property type="entry name" value="CBS"/>
    <property type="match status" value="2"/>
</dbReference>
<evidence type="ECO:0000256" key="2">
    <source>
        <dbReference type="PROSITE-ProRule" id="PRU00703"/>
    </source>
</evidence>
<accession>A0A2M8F9C2</accession>
<proteinExistence type="predicted"/>
<keyword evidence="1 2" id="KW-0129">CBS domain</keyword>
<evidence type="ECO:0000313" key="5">
    <source>
        <dbReference type="Proteomes" id="UP000231456"/>
    </source>
</evidence>
<comment type="caution">
    <text evidence="4">The sequence shown here is derived from an EMBL/GenBank/DDBJ whole genome shotgun (WGS) entry which is preliminary data.</text>
</comment>
<sequence length="169" mass="18979">MYIFMTTDKPLQQCTFTIDEWMRDDVVTLPASVTVSEAIETMLDKKTNGIVIVDGEGHVGGILSSWDIIKHIVPDYLEEDGHLALFESADTFCNRVEEVKNDTIDQFMTKDVQTIKQHGSLMKAVTMLSKFHIRQLPVVDDTGKLVGYLNRTDIKRAVGKVLGIGSYLQ</sequence>
<dbReference type="SMART" id="SM00116">
    <property type="entry name" value="CBS"/>
    <property type="match status" value="2"/>
</dbReference>